<dbReference type="AlphaFoldDB" id="A0A842IX88"/>
<dbReference type="PROSITE" id="PS51257">
    <property type="entry name" value="PROKAR_LIPOPROTEIN"/>
    <property type="match status" value="1"/>
</dbReference>
<name>A0A842IX88_9FLAO</name>
<dbReference type="InterPro" id="IPR013783">
    <property type="entry name" value="Ig-like_fold"/>
</dbReference>
<gene>
    <name evidence="1" type="ORF">H7F21_09865</name>
</gene>
<dbReference type="Proteomes" id="UP000533900">
    <property type="component" value="Unassembled WGS sequence"/>
</dbReference>
<dbReference type="EMBL" id="JACLCP010000002">
    <property type="protein sequence ID" value="MBC2845398.1"/>
    <property type="molecule type" value="Genomic_DNA"/>
</dbReference>
<comment type="caution">
    <text evidence="1">The sequence shown here is derived from an EMBL/GenBank/DDBJ whole genome shotgun (WGS) entry which is preliminary data.</text>
</comment>
<proteinExistence type="predicted"/>
<keyword evidence="2" id="KW-1185">Reference proteome</keyword>
<organism evidence="1 2">
    <name type="scientific">Winogradskyella flava</name>
    <dbReference type="NCBI Taxonomy" id="1884876"/>
    <lineage>
        <taxon>Bacteria</taxon>
        <taxon>Pseudomonadati</taxon>
        <taxon>Bacteroidota</taxon>
        <taxon>Flavobacteriia</taxon>
        <taxon>Flavobacteriales</taxon>
        <taxon>Flavobacteriaceae</taxon>
        <taxon>Winogradskyella</taxon>
    </lineage>
</organism>
<protein>
    <submittedName>
        <fullName evidence="1">Uncharacterized protein</fullName>
    </submittedName>
</protein>
<evidence type="ECO:0000313" key="2">
    <source>
        <dbReference type="Proteomes" id="UP000533900"/>
    </source>
</evidence>
<dbReference type="RefSeq" id="WP_185789099.1">
    <property type="nucleotide sequence ID" value="NZ_JACLCP010000002.1"/>
</dbReference>
<reference evidence="1" key="1">
    <citation type="submission" date="2020-08" db="EMBL/GenBank/DDBJ databases">
        <title>Winogradskyella ouciana sp. nov., isolated from the hadal seawater of the Mariana Trench.</title>
        <authorList>
            <person name="He X."/>
        </authorList>
    </citation>
    <scope>NUCLEOTIDE SEQUENCE [LARGE SCALE GENOMIC DNA]</scope>
    <source>
        <strain evidence="1">KCTC 52348</strain>
    </source>
</reference>
<sequence>MRSLRILPILCCFTLLGCEDFFDCLIAREPSIANKEFPIATVGNYYEVSLNSEIKNEPRDNDYDYFFEVSGLPEGMDYSVDYRRLYIEGTPTESGFYRVNVRLDVDGPFRNGFENEDERLCNYSTSKTYILEVE</sequence>
<accession>A0A842IX88</accession>
<dbReference type="Gene3D" id="2.60.40.10">
    <property type="entry name" value="Immunoglobulins"/>
    <property type="match status" value="1"/>
</dbReference>
<evidence type="ECO:0000313" key="1">
    <source>
        <dbReference type="EMBL" id="MBC2845398.1"/>
    </source>
</evidence>